<gene>
    <name evidence="1" type="ORF">NQ176_g10775</name>
</gene>
<protein>
    <submittedName>
        <fullName evidence="1">Uncharacterized protein</fullName>
    </submittedName>
</protein>
<dbReference type="Proteomes" id="UP001143910">
    <property type="component" value="Unassembled WGS sequence"/>
</dbReference>
<proteinExistence type="predicted"/>
<evidence type="ECO:0000313" key="2">
    <source>
        <dbReference type="Proteomes" id="UP001143910"/>
    </source>
</evidence>
<reference evidence="1" key="1">
    <citation type="submission" date="2022-08" db="EMBL/GenBank/DDBJ databases">
        <title>Genome Sequence of Lecanicillium fungicola.</title>
        <authorList>
            <person name="Buettner E."/>
        </authorList>
    </citation>
    <scope>NUCLEOTIDE SEQUENCE</scope>
    <source>
        <strain evidence="1">Babe33</strain>
    </source>
</reference>
<accession>A0ACC1MFT6</accession>
<keyword evidence="2" id="KW-1185">Reference proteome</keyword>
<dbReference type="EMBL" id="JANJQO010003131">
    <property type="protein sequence ID" value="KAJ2964718.1"/>
    <property type="molecule type" value="Genomic_DNA"/>
</dbReference>
<evidence type="ECO:0000313" key="1">
    <source>
        <dbReference type="EMBL" id="KAJ2964718.1"/>
    </source>
</evidence>
<organism evidence="1 2">
    <name type="scientific">Zarea fungicola</name>
    <dbReference type="NCBI Taxonomy" id="93591"/>
    <lineage>
        <taxon>Eukaryota</taxon>
        <taxon>Fungi</taxon>
        <taxon>Dikarya</taxon>
        <taxon>Ascomycota</taxon>
        <taxon>Pezizomycotina</taxon>
        <taxon>Sordariomycetes</taxon>
        <taxon>Hypocreomycetidae</taxon>
        <taxon>Hypocreales</taxon>
        <taxon>Cordycipitaceae</taxon>
        <taxon>Zarea</taxon>
    </lineage>
</organism>
<sequence length="263" mass="28653">MSPHAVQPAPGSPRLGLNFSDFAVTKNAFLPEKTPIHVLSDQYYAPWEIVAQNLAGLIDEGTIRTAIQRIPILSVDRLASEAEWRRAYVILGFMTHAYVWGGDKPEETILSCHPFSPMPAATCGTLPARDDFSDLDKLKICVSFTGTESESWFFLISVAMEAKAAGILQSMATALECVKARDYTGVIHGLEQLRHCIDGVAQLLERMHEKCDPMIFYHRIRPFLAGSRNMAAAGLPRGVFYDEAATAPASGASSPAAATGRAR</sequence>
<comment type="caution">
    <text evidence="1">The sequence shown here is derived from an EMBL/GenBank/DDBJ whole genome shotgun (WGS) entry which is preliminary data.</text>
</comment>
<name>A0ACC1MFT6_9HYPO</name>